<dbReference type="PROSITE" id="PS51736">
    <property type="entry name" value="RECOMBINASES_3"/>
    <property type="match status" value="1"/>
</dbReference>
<dbReference type="Proteomes" id="UP000249986">
    <property type="component" value="Unassembled WGS sequence"/>
</dbReference>
<dbReference type="GO" id="GO:0000150">
    <property type="term" value="F:DNA strand exchange activity"/>
    <property type="evidence" value="ECO:0007669"/>
    <property type="project" value="InterPro"/>
</dbReference>
<dbReference type="SUPFAM" id="SSF53041">
    <property type="entry name" value="Resolvase-like"/>
    <property type="match status" value="1"/>
</dbReference>
<protein>
    <submittedName>
        <fullName evidence="2">Resolvase</fullName>
    </submittedName>
</protein>
<accession>A0A2X2YBS3</accession>
<gene>
    <name evidence="2" type="primary">hin</name>
    <name evidence="2" type="ORF">NCTC10719_03265</name>
</gene>
<dbReference type="InterPro" id="IPR038109">
    <property type="entry name" value="DNA_bind_recomb_sf"/>
</dbReference>
<evidence type="ECO:0000259" key="1">
    <source>
        <dbReference type="PROSITE" id="PS51736"/>
    </source>
</evidence>
<dbReference type="GO" id="GO:0003677">
    <property type="term" value="F:DNA binding"/>
    <property type="evidence" value="ECO:0007669"/>
    <property type="project" value="InterPro"/>
</dbReference>
<dbReference type="InterPro" id="IPR050639">
    <property type="entry name" value="SSR_resolvase"/>
</dbReference>
<organism evidence="2 3">
    <name type="scientific">Clostridium perfringens</name>
    <dbReference type="NCBI Taxonomy" id="1502"/>
    <lineage>
        <taxon>Bacteria</taxon>
        <taxon>Bacillati</taxon>
        <taxon>Bacillota</taxon>
        <taxon>Clostridia</taxon>
        <taxon>Eubacteriales</taxon>
        <taxon>Clostridiaceae</taxon>
        <taxon>Clostridium</taxon>
    </lineage>
</organism>
<dbReference type="CDD" id="cd03768">
    <property type="entry name" value="SR_ResInv"/>
    <property type="match status" value="1"/>
</dbReference>
<sequence length="501" mass="58737">MKRIAIYSRKSVYIEGSISIETQINMCKEYMLKKFKDCEFKIFEDEGFSGGNTNRPAFQKMLKLAELKQIDVVVCYKIDRIARNTLDFLNILEMFKNSSVELISITEGFDPNTQMGKVMLTLLASFAEMERSNIQQRVKDSMFSLAQKGKWTGGAPPLGFKVKESGGIEIDNKNLILDVFNMKFKKYKNTEIIEYIESKYNHKFVNTTLASTLRKPIYVKSSKEVSIYLKSKGYKILREENNINSYHTYKNDNIDYAIVNNIEGFIEPNIWIAVNKSMDENSNGETNRFSENFWLTKTLRCKYCGKTYCGQTKIVKSKYTTKDGVIKEYTGNYEYYMCRDMLKGRLKTCENTKRIKRETLEVKIEELIYMLQDKKFFEKHYGNKQIDTNFELKEIESKICKINKTIDNLTNKISLLSNDAAMIFIDKIESLVEEKKILNNRIIELELQSLNNLNSKEDFIYENILKFNKNLSVEQKRNIAMNIFKKIIYDYKTDKFEVSFN</sequence>
<dbReference type="SMART" id="SM00857">
    <property type="entry name" value="Resolvase"/>
    <property type="match status" value="1"/>
</dbReference>
<dbReference type="PANTHER" id="PTHR30461">
    <property type="entry name" value="DNA-INVERTASE FROM LAMBDOID PROPHAGE"/>
    <property type="match status" value="1"/>
</dbReference>
<dbReference type="Gene3D" id="3.90.1750.20">
    <property type="entry name" value="Putative Large Serine Recombinase, Chain B, Domain 2"/>
    <property type="match status" value="1"/>
</dbReference>
<dbReference type="Pfam" id="PF00239">
    <property type="entry name" value="Resolvase"/>
    <property type="match status" value="1"/>
</dbReference>
<dbReference type="RefSeq" id="WP_111927218.1">
    <property type="nucleotide sequence ID" value="NZ_UAWG01000023.1"/>
</dbReference>
<proteinExistence type="predicted"/>
<name>A0A2X2YBS3_CLOPF</name>
<dbReference type="Gene3D" id="3.40.50.1390">
    <property type="entry name" value="Resolvase, N-terminal catalytic domain"/>
    <property type="match status" value="1"/>
</dbReference>
<feature type="domain" description="Resolvase/invertase-type recombinase catalytic" evidence="1">
    <location>
        <begin position="3"/>
        <end position="149"/>
    </location>
</feature>
<reference evidence="2 3" key="1">
    <citation type="submission" date="2018-06" db="EMBL/GenBank/DDBJ databases">
        <authorList>
            <consortium name="Pathogen Informatics"/>
            <person name="Doyle S."/>
        </authorList>
    </citation>
    <scope>NUCLEOTIDE SEQUENCE [LARGE SCALE GENOMIC DNA]</scope>
    <source>
        <strain evidence="2 3">NCTC10719</strain>
    </source>
</reference>
<dbReference type="PANTHER" id="PTHR30461:SF23">
    <property type="entry name" value="DNA RECOMBINASE-RELATED"/>
    <property type="match status" value="1"/>
</dbReference>
<dbReference type="InterPro" id="IPR036162">
    <property type="entry name" value="Resolvase-like_N_sf"/>
</dbReference>
<dbReference type="InterPro" id="IPR006119">
    <property type="entry name" value="Resolv_N"/>
</dbReference>
<dbReference type="AlphaFoldDB" id="A0A2X2YBS3"/>
<evidence type="ECO:0000313" key="3">
    <source>
        <dbReference type="Proteomes" id="UP000249986"/>
    </source>
</evidence>
<dbReference type="EMBL" id="UAWG01000023">
    <property type="protein sequence ID" value="SQB61584.1"/>
    <property type="molecule type" value="Genomic_DNA"/>
</dbReference>
<evidence type="ECO:0000313" key="2">
    <source>
        <dbReference type="EMBL" id="SQB61584.1"/>
    </source>
</evidence>